<dbReference type="PANTHER" id="PTHR41523:SF7">
    <property type="entry name" value="HISTIDINE KINASE"/>
    <property type="match status" value="1"/>
</dbReference>
<keyword evidence="7" id="KW-0067">ATP-binding</keyword>
<dbReference type="RefSeq" id="WP_267310156.1">
    <property type="nucleotide sequence ID" value="NZ_JABXXV010000004.1"/>
</dbReference>
<evidence type="ECO:0000256" key="3">
    <source>
        <dbReference type="ARBA" id="ARBA00022553"/>
    </source>
</evidence>
<gene>
    <name evidence="10" type="ORF">HW542_08115</name>
</gene>
<dbReference type="Proteomes" id="UP001516351">
    <property type="component" value="Unassembled WGS sequence"/>
</dbReference>
<feature type="domain" description="GAF" evidence="8">
    <location>
        <begin position="303"/>
        <end position="452"/>
    </location>
</feature>
<dbReference type="Pfam" id="PF07536">
    <property type="entry name" value="HWE_HK"/>
    <property type="match status" value="1"/>
</dbReference>
<evidence type="ECO:0000256" key="2">
    <source>
        <dbReference type="ARBA" id="ARBA00012438"/>
    </source>
</evidence>
<dbReference type="Pfam" id="PF01590">
    <property type="entry name" value="GAF"/>
    <property type="match status" value="2"/>
</dbReference>
<keyword evidence="3" id="KW-0597">Phosphoprotein</keyword>
<evidence type="ECO:0000313" key="10">
    <source>
        <dbReference type="EMBL" id="NVN46775.1"/>
    </source>
</evidence>
<evidence type="ECO:0000256" key="4">
    <source>
        <dbReference type="ARBA" id="ARBA00022679"/>
    </source>
</evidence>
<keyword evidence="11" id="KW-1185">Reference proteome</keyword>
<dbReference type="InterPro" id="IPR003018">
    <property type="entry name" value="GAF"/>
</dbReference>
<protein>
    <recommendedName>
        <fullName evidence="2">histidine kinase</fullName>
        <ecNumber evidence="2">2.7.13.3</ecNumber>
    </recommendedName>
</protein>
<dbReference type="InterPro" id="IPR036890">
    <property type="entry name" value="HATPase_C_sf"/>
</dbReference>
<evidence type="ECO:0000259" key="8">
    <source>
        <dbReference type="SMART" id="SM00065"/>
    </source>
</evidence>
<dbReference type="Pfam" id="PF08448">
    <property type="entry name" value="PAS_4"/>
    <property type="match status" value="1"/>
</dbReference>
<feature type="domain" description="Signal transduction histidine kinase HWE region" evidence="9">
    <location>
        <begin position="457"/>
        <end position="536"/>
    </location>
</feature>
<dbReference type="SMART" id="SM00065">
    <property type="entry name" value="GAF"/>
    <property type="match status" value="2"/>
</dbReference>
<dbReference type="Gene3D" id="3.30.450.20">
    <property type="entry name" value="PAS domain"/>
    <property type="match status" value="1"/>
</dbReference>
<dbReference type="EMBL" id="JABXXV010000004">
    <property type="protein sequence ID" value="NVN46775.1"/>
    <property type="molecule type" value="Genomic_DNA"/>
</dbReference>
<comment type="catalytic activity">
    <reaction evidence="1">
        <text>ATP + protein L-histidine = ADP + protein N-phospho-L-histidine.</text>
        <dbReference type="EC" id="2.7.13.3"/>
    </reaction>
</comment>
<dbReference type="InterPro" id="IPR011102">
    <property type="entry name" value="Sig_transdc_His_kinase_HWE"/>
</dbReference>
<evidence type="ECO:0000256" key="5">
    <source>
        <dbReference type="ARBA" id="ARBA00022741"/>
    </source>
</evidence>
<name>A0ABX2P5I6_9PROT</name>
<evidence type="ECO:0000256" key="7">
    <source>
        <dbReference type="ARBA" id="ARBA00022840"/>
    </source>
</evidence>
<feature type="domain" description="GAF" evidence="8">
    <location>
        <begin position="20"/>
        <end position="160"/>
    </location>
</feature>
<dbReference type="InterPro" id="IPR035965">
    <property type="entry name" value="PAS-like_dom_sf"/>
</dbReference>
<sequence>MVDKTTPVLGIEAYEIFDTLPERGYDDLVALAAQICTTKIAVVSLIDKDRQWFKARIGTSLCQTGLESSICRFVVDEDCLIEIEDLTADPRTAQNPLVNEPPEIRFYAGVPLRTPLGTVGALAVIDDVPRPGGLLPGQREALTKLSSLVVDLLELRRRSTALGATRKRWRSLIQAMDEGYFLAQALRDETGCLRDWAYLEVNPAWERHVGIPADAVIGATYAALFPFIESDWIALAAKALETEQPVSFVQRVKATGRWYEGTFYPVGQDYFSATFKDVTSQIAARNRQDGLIALGDVLHDERDIATMISQAMTIIGKALCADRATYGELDHDIETITVAEGWALPGMPPIKGLYRFDDYGRLRETLLAGEALVITDILTDERTRDDSTGWLALKARGVINVPVREDGRNVALMLVHFCMPHDWTSEEIHWLHNAADRLELAIARRRADELQNMINGEIAHRLRNTLAMVQAVARMTLRDALSKEEASRFYERLQSLGRAHDLLHCDEQRAAVLGDLIANILRDASVFERCQISGPVMRLGSRAAMSTALLVHEMTTNACKHGALSVPEGQVVISWQVEASQAGNDLVLFWQEQGGPPVSEPTKGGFGARLISFGLIGTGGVSLRYEQEGLSASFRADAEKIMRT</sequence>
<proteinExistence type="predicted"/>
<keyword evidence="6" id="KW-0418">Kinase</keyword>
<dbReference type="SUPFAM" id="SSF55785">
    <property type="entry name" value="PYP-like sensor domain (PAS domain)"/>
    <property type="match status" value="1"/>
</dbReference>
<keyword evidence="4" id="KW-0808">Transferase</keyword>
<evidence type="ECO:0000256" key="6">
    <source>
        <dbReference type="ARBA" id="ARBA00022777"/>
    </source>
</evidence>
<dbReference type="InterPro" id="IPR013656">
    <property type="entry name" value="PAS_4"/>
</dbReference>
<evidence type="ECO:0000256" key="1">
    <source>
        <dbReference type="ARBA" id="ARBA00000085"/>
    </source>
</evidence>
<dbReference type="Gene3D" id="3.30.565.10">
    <property type="entry name" value="Histidine kinase-like ATPase, C-terminal domain"/>
    <property type="match status" value="1"/>
</dbReference>
<keyword evidence="5" id="KW-0547">Nucleotide-binding</keyword>
<organism evidence="10 11">
    <name type="scientific">Asaia spathodeae</name>
    <dbReference type="NCBI Taxonomy" id="657016"/>
    <lineage>
        <taxon>Bacteria</taxon>
        <taxon>Pseudomonadati</taxon>
        <taxon>Pseudomonadota</taxon>
        <taxon>Alphaproteobacteria</taxon>
        <taxon>Acetobacterales</taxon>
        <taxon>Acetobacteraceae</taxon>
        <taxon>Asaia</taxon>
    </lineage>
</organism>
<dbReference type="SUPFAM" id="SSF55781">
    <property type="entry name" value="GAF domain-like"/>
    <property type="match status" value="2"/>
</dbReference>
<dbReference type="Gene3D" id="3.30.450.40">
    <property type="match status" value="2"/>
</dbReference>
<accession>A0ABX2P5I6</accession>
<reference evidence="10 11" key="1">
    <citation type="submission" date="2020-06" db="EMBL/GenBank/DDBJ databases">
        <title>Synonyms of Asaia species.</title>
        <authorList>
            <person name="Sombolestani A."/>
        </authorList>
    </citation>
    <scope>NUCLEOTIDE SEQUENCE [LARGE SCALE GENOMIC DNA]</scope>
    <source>
        <strain evidence="10 11">LMG 27047</strain>
    </source>
</reference>
<evidence type="ECO:0000313" key="11">
    <source>
        <dbReference type="Proteomes" id="UP001516351"/>
    </source>
</evidence>
<evidence type="ECO:0000259" key="9">
    <source>
        <dbReference type="SMART" id="SM00911"/>
    </source>
</evidence>
<comment type="caution">
    <text evidence="10">The sequence shown here is derived from an EMBL/GenBank/DDBJ whole genome shotgun (WGS) entry which is preliminary data.</text>
</comment>
<dbReference type="EC" id="2.7.13.3" evidence="2"/>
<dbReference type="PANTHER" id="PTHR41523">
    <property type="entry name" value="TWO-COMPONENT SYSTEM SENSOR PROTEIN"/>
    <property type="match status" value="1"/>
</dbReference>
<dbReference type="InterPro" id="IPR029016">
    <property type="entry name" value="GAF-like_dom_sf"/>
</dbReference>
<dbReference type="SMART" id="SM00911">
    <property type="entry name" value="HWE_HK"/>
    <property type="match status" value="1"/>
</dbReference>